<feature type="region of interest" description="Disordered" evidence="1">
    <location>
        <begin position="1"/>
        <end position="152"/>
    </location>
</feature>
<evidence type="ECO:0000256" key="1">
    <source>
        <dbReference type="SAM" id="MobiDB-lite"/>
    </source>
</evidence>
<gene>
    <name evidence="2" type="ORF">AAES_42072</name>
</gene>
<reference evidence="2 3" key="1">
    <citation type="submission" date="2015-10" db="EMBL/GenBank/DDBJ databases">
        <authorList>
            <person name="Gilbert D.G."/>
        </authorList>
    </citation>
    <scope>NUCLEOTIDE SEQUENCE [LARGE SCALE GENOMIC DNA]</scope>
    <source>
        <strain evidence="2">FVVF132</strain>
    </source>
</reference>
<keyword evidence="3" id="KW-1185">Reference proteome</keyword>
<feature type="region of interest" description="Disordered" evidence="1">
    <location>
        <begin position="193"/>
        <end position="213"/>
    </location>
</feature>
<name>A0A0Q3RHR9_AMAAE</name>
<evidence type="ECO:0000313" key="3">
    <source>
        <dbReference type="Proteomes" id="UP000051836"/>
    </source>
</evidence>
<feature type="compositionally biased region" description="Basic and acidic residues" evidence="1">
    <location>
        <begin position="56"/>
        <end position="65"/>
    </location>
</feature>
<organism evidence="2 3">
    <name type="scientific">Amazona aestiva</name>
    <name type="common">Blue-fronted Amazon parrot</name>
    <dbReference type="NCBI Taxonomy" id="12930"/>
    <lineage>
        <taxon>Eukaryota</taxon>
        <taxon>Metazoa</taxon>
        <taxon>Chordata</taxon>
        <taxon>Craniata</taxon>
        <taxon>Vertebrata</taxon>
        <taxon>Euteleostomi</taxon>
        <taxon>Archelosauria</taxon>
        <taxon>Archosauria</taxon>
        <taxon>Dinosauria</taxon>
        <taxon>Saurischia</taxon>
        <taxon>Theropoda</taxon>
        <taxon>Coelurosauria</taxon>
        <taxon>Aves</taxon>
        <taxon>Neognathae</taxon>
        <taxon>Neoaves</taxon>
        <taxon>Telluraves</taxon>
        <taxon>Australaves</taxon>
        <taxon>Psittaciformes</taxon>
        <taxon>Psittacidae</taxon>
        <taxon>Amazona</taxon>
    </lineage>
</organism>
<comment type="caution">
    <text evidence="2">The sequence shown here is derived from an EMBL/GenBank/DDBJ whole genome shotgun (WGS) entry which is preliminary data.</text>
</comment>
<sequence>MGFENPPQSQQFRGRKHAGPARQQPRPLPSRGPTPAARPRRSLRRIATDPAPVEQARTDREEAGRAAEGSQRLRSGRLQRASALCQLLPTGSPGARPEAVGRSRSEMLCVTPDNGESPGTETSDLEPKSLGNNRSYPLAQRRETESAESGGVLCSAPRLSSWRCFDQSIVKRQQQPSVQRVLISEERVARSLEVQIPSQTHRDPMGQTDPAGT</sequence>
<proteinExistence type="predicted"/>
<dbReference type="Proteomes" id="UP000051836">
    <property type="component" value="Unassembled WGS sequence"/>
</dbReference>
<dbReference type="AlphaFoldDB" id="A0A0Q3RHR9"/>
<feature type="compositionally biased region" description="Polar residues" evidence="1">
    <location>
        <begin position="1"/>
        <end position="12"/>
    </location>
</feature>
<evidence type="ECO:0000313" key="2">
    <source>
        <dbReference type="EMBL" id="KQK85209.1"/>
    </source>
</evidence>
<protein>
    <submittedName>
        <fullName evidence="2">Uncharacterized protein</fullName>
    </submittedName>
</protein>
<dbReference type="EMBL" id="LMAW01000863">
    <property type="protein sequence ID" value="KQK85209.1"/>
    <property type="molecule type" value="Genomic_DNA"/>
</dbReference>
<accession>A0A0Q3RHR9</accession>